<reference evidence="1" key="1">
    <citation type="submission" date="2024-07" db="EMBL/GenBank/DDBJ databases">
        <authorList>
            <person name="Biller S.J."/>
        </authorList>
    </citation>
    <scope>NUCLEOTIDE SEQUENCE</scope>
    <source>
        <strain evidence="1">WC2416</strain>
    </source>
</reference>
<dbReference type="SUPFAM" id="SSF116922">
    <property type="entry name" value="YugE-like"/>
    <property type="match status" value="1"/>
</dbReference>
<dbReference type="InterPro" id="IPR023162">
    <property type="entry name" value="Apc36109-like_dom_sf"/>
</dbReference>
<name>A0AB39WDP8_9FLAO</name>
<evidence type="ECO:0008006" key="2">
    <source>
        <dbReference type="Google" id="ProtNLM"/>
    </source>
</evidence>
<dbReference type="EMBL" id="CP165626">
    <property type="protein sequence ID" value="XDU99016.1"/>
    <property type="molecule type" value="Genomic_DNA"/>
</dbReference>
<proteinExistence type="predicted"/>
<sequence>MNQQKIEQVKKILTHWNPLGDAKHRVTDLNDYETEVEDIIFGLSIEYDFPEKDITIQQLSIITKEVLNQAFNLYLTNSECDAYSEKILKILK</sequence>
<evidence type="ECO:0000313" key="1">
    <source>
        <dbReference type="EMBL" id="XDU99016.1"/>
    </source>
</evidence>
<dbReference type="AlphaFoldDB" id="A0AB39WDP8"/>
<dbReference type="Gene3D" id="1.10.340.20">
    <property type="entry name" value="Apc36109-like domain"/>
    <property type="match status" value="1"/>
</dbReference>
<gene>
    <name evidence="1" type="ORF">AB3G39_01325</name>
</gene>
<protein>
    <recommendedName>
        <fullName evidence="2">DUF1871 family protein</fullName>
    </recommendedName>
</protein>
<organism evidence="1">
    <name type="scientific">Flavobacterium sp. WC2416</name>
    <dbReference type="NCBI Taxonomy" id="3234141"/>
    <lineage>
        <taxon>Bacteria</taxon>
        <taxon>Pseudomonadati</taxon>
        <taxon>Bacteroidota</taxon>
        <taxon>Flavobacteriia</taxon>
        <taxon>Flavobacteriales</taxon>
        <taxon>Flavobacteriaceae</taxon>
        <taxon>Flavobacterium</taxon>
    </lineage>
</organism>
<accession>A0AB39WDP8</accession>
<dbReference type="RefSeq" id="WP_367773053.1">
    <property type="nucleotide sequence ID" value="NZ_CP165626.1"/>
</dbReference>